<proteinExistence type="predicted"/>
<sequence>MTSYANRASVPREMWLSLLQEAETQIDVLVLSGTFFAQTNPHVAGMLAERAAAGVRVRLRFGDPMGRAAAVRGREEGIGDSRAAKIRASLTYYRSLSAEVGCEVRLHDTTLHNSLFRYDGELLVNPHVWGQPASANPLLHLKRINSTDWFDNYARSFEAVWVNARPWTPNLRGTARTGRTEYLNDPDAPKADTLVFASNLLVVDDDSAILLQRRRDTGLEETGVVAVVTGFLGVYTNPNHIVAYTDGEIRQQYENAYIGRPVGGEPTINDEADGVRWVLSVDLDQYDIHPGMRQQIGDYLAGTYPYLG</sequence>
<protein>
    <submittedName>
        <fullName evidence="1">Uncharacterized protein</fullName>
    </submittedName>
</protein>
<evidence type="ECO:0000313" key="2">
    <source>
        <dbReference type="Proteomes" id="UP001501752"/>
    </source>
</evidence>
<reference evidence="2" key="1">
    <citation type="journal article" date="2019" name="Int. J. Syst. Evol. Microbiol.">
        <title>The Global Catalogue of Microorganisms (GCM) 10K type strain sequencing project: providing services to taxonomists for standard genome sequencing and annotation.</title>
        <authorList>
            <consortium name="The Broad Institute Genomics Platform"/>
            <consortium name="The Broad Institute Genome Sequencing Center for Infectious Disease"/>
            <person name="Wu L."/>
            <person name="Ma J."/>
        </authorList>
    </citation>
    <scope>NUCLEOTIDE SEQUENCE [LARGE SCALE GENOMIC DNA]</scope>
    <source>
        <strain evidence="2">JCM 13006</strain>
    </source>
</reference>
<evidence type="ECO:0000313" key="1">
    <source>
        <dbReference type="EMBL" id="GAA4869994.1"/>
    </source>
</evidence>
<dbReference type="SUPFAM" id="SSF55811">
    <property type="entry name" value="Nudix"/>
    <property type="match status" value="1"/>
</dbReference>
<dbReference type="EMBL" id="BAABIS010000001">
    <property type="protein sequence ID" value="GAA4869994.1"/>
    <property type="molecule type" value="Genomic_DNA"/>
</dbReference>
<comment type="caution">
    <text evidence="1">The sequence shown here is derived from an EMBL/GenBank/DDBJ whole genome shotgun (WGS) entry which is preliminary data.</text>
</comment>
<name>A0ABP9E833_9ACTN</name>
<organism evidence="1 2">
    <name type="scientific">Kitasatospora terrestris</name>
    <dbReference type="NCBI Taxonomy" id="258051"/>
    <lineage>
        <taxon>Bacteria</taxon>
        <taxon>Bacillati</taxon>
        <taxon>Actinomycetota</taxon>
        <taxon>Actinomycetes</taxon>
        <taxon>Kitasatosporales</taxon>
        <taxon>Streptomycetaceae</taxon>
        <taxon>Kitasatospora</taxon>
    </lineage>
</organism>
<dbReference type="InterPro" id="IPR015797">
    <property type="entry name" value="NUDIX_hydrolase-like_dom_sf"/>
</dbReference>
<gene>
    <name evidence="1" type="ORF">GCM10023235_55920</name>
</gene>
<dbReference type="Gene3D" id="3.90.79.10">
    <property type="entry name" value="Nucleoside Triphosphate Pyrophosphohydrolase"/>
    <property type="match status" value="1"/>
</dbReference>
<accession>A0ABP9E833</accession>
<dbReference type="Proteomes" id="UP001501752">
    <property type="component" value="Unassembled WGS sequence"/>
</dbReference>
<keyword evidence="2" id="KW-1185">Reference proteome</keyword>